<dbReference type="KEGG" id="clz:BIU88_01760"/>
<dbReference type="Pfam" id="PF01610">
    <property type="entry name" value="DDE_Tnp_ISL3"/>
    <property type="match status" value="1"/>
</dbReference>
<dbReference type="RefSeq" id="WP_069808476.1">
    <property type="nucleotide sequence ID" value="NZ_CP017305.1"/>
</dbReference>
<evidence type="ECO:0000313" key="8">
    <source>
        <dbReference type="EMBL" id="AOS84050.1"/>
    </source>
</evidence>
<evidence type="ECO:0000259" key="1">
    <source>
        <dbReference type="Pfam" id="PF01610"/>
    </source>
</evidence>
<evidence type="ECO:0000313" key="4">
    <source>
        <dbReference type="EMBL" id="AOS82744.1"/>
    </source>
</evidence>
<evidence type="ECO:0000313" key="5">
    <source>
        <dbReference type="EMBL" id="AOS82981.1"/>
    </source>
</evidence>
<dbReference type="KEGG" id="clz:BIU88_00400"/>
<protein>
    <submittedName>
        <fullName evidence="6">ISL3 family transposase</fullName>
    </submittedName>
</protein>
<dbReference type="EMBL" id="CP017305">
    <property type="protein sequence ID" value="AOS84050.1"/>
    <property type="molecule type" value="Genomic_DNA"/>
</dbReference>
<evidence type="ECO:0000313" key="9">
    <source>
        <dbReference type="Proteomes" id="UP000095185"/>
    </source>
</evidence>
<dbReference type="InterPro" id="IPR032877">
    <property type="entry name" value="Transposase_HTH"/>
</dbReference>
<feature type="domain" description="Transposase IS204/IS1001/IS1096/IS1165 DDE" evidence="1">
    <location>
        <begin position="158"/>
        <end position="395"/>
    </location>
</feature>
<dbReference type="Pfam" id="PF14690">
    <property type="entry name" value="Zn_ribbon_ISL3"/>
    <property type="match status" value="1"/>
</dbReference>
<reference evidence="6 9" key="1">
    <citation type="submission" date="2016-09" db="EMBL/GenBank/DDBJ databases">
        <title>Genome sequence of Chlorobaculum limnaeum.</title>
        <authorList>
            <person name="Liu Z."/>
            <person name="Tank M."/>
            <person name="Bryant D.A."/>
        </authorList>
    </citation>
    <scope>NUCLEOTIDE SEQUENCE [LARGE SCALE GENOMIC DNA]</scope>
    <source>
        <strain evidence="6">DSM 1677</strain>
        <strain evidence="9">DSM 1677 / 4930</strain>
    </source>
</reference>
<evidence type="ECO:0000313" key="7">
    <source>
        <dbReference type="EMBL" id="AOS83295.1"/>
    </source>
</evidence>
<gene>
    <name evidence="4" type="ORF">BIU88_00400</name>
    <name evidence="5" type="ORF">BIU88_01760</name>
    <name evidence="6" type="ORF">BIU88_02770</name>
    <name evidence="7" type="ORF">BIU88_03540</name>
    <name evidence="8" type="ORF">BIU88_07805</name>
</gene>
<proteinExistence type="predicted"/>
<dbReference type="NCBIfam" id="NF033550">
    <property type="entry name" value="transpos_ISL3"/>
    <property type="match status" value="1"/>
</dbReference>
<dbReference type="EMBL" id="CP017305">
    <property type="protein sequence ID" value="AOS83160.1"/>
    <property type="molecule type" value="Genomic_DNA"/>
</dbReference>
<dbReference type="PANTHER" id="PTHR33498">
    <property type="entry name" value="TRANSPOSASE FOR INSERTION SEQUENCE ELEMENT IS1557"/>
    <property type="match status" value="1"/>
</dbReference>
<dbReference type="InterPro" id="IPR002560">
    <property type="entry name" value="Transposase_DDE"/>
</dbReference>
<dbReference type="EMBL" id="CP017305">
    <property type="protein sequence ID" value="AOS82981.1"/>
    <property type="molecule type" value="Genomic_DNA"/>
</dbReference>
<feature type="domain" description="Transposase IS204/IS1001/IS1096/IS1165 helix-turn-helix" evidence="2">
    <location>
        <begin position="93"/>
        <end position="143"/>
    </location>
</feature>
<accession>A0A1D8CWA1</accession>
<dbReference type="OrthoDB" id="1428197at2"/>
<dbReference type="InterPro" id="IPR047951">
    <property type="entry name" value="Transpos_ISL3"/>
</dbReference>
<dbReference type="KEGG" id="clz:BIU88_02770"/>
<evidence type="ECO:0000259" key="2">
    <source>
        <dbReference type="Pfam" id="PF13542"/>
    </source>
</evidence>
<feature type="domain" description="Transposase IS204/IS1001/IS1096/IS1165 zinc-finger" evidence="3">
    <location>
        <begin position="43"/>
        <end position="87"/>
    </location>
</feature>
<dbReference type="PANTHER" id="PTHR33498:SF1">
    <property type="entry name" value="TRANSPOSASE FOR INSERTION SEQUENCE ELEMENT IS1557"/>
    <property type="match status" value="1"/>
</dbReference>
<keyword evidence="9" id="KW-1185">Reference proteome</keyword>
<sequence length="408" mass="47414">MPSLITHYQQLLGLPETWKVSDVRLSMSGPRIEIHLEYIGPKVECPECGKAGRIYDLAPEQRWRHLDTMEYETHLIARVPRCECKEHRIKTIKVPWATRSSRYTLKFEALAVELLQECSSIQSASRLLRLNWHATNEIMNRAVKRGLSRRNKEAIAHLGLDEKSFRAGHQYVTILNDLKGGRVLEVVQSRTTDGAEALLLSFEASQRQGVKSISMDMWKPFAIAAKKHLPQADIVHDRFHISKYLNEAVDTVRRQESRQLHHAGDRTLIGSKFTWLRNPENMTESQRTSFDQLMACELKTGKAWSMKNMFREFWRLGCRESASFFFDYWSERVDQLALKPMIKVKELLKRHLDNILNYFEHEMTNAVSEGLNSKIQLYKASARGFHSFHSYRIRILFYCGKLNMAITG</sequence>
<evidence type="ECO:0000313" key="6">
    <source>
        <dbReference type="EMBL" id="AOS83160.1"/>
    </source>
</evidence>
<dbReference type="Proteomes" id="UP000095185">
    <property type="component" value="Chromosome"/>
</dbReference>
<organism evidence="6 9">
    <name type="scientific">Chlorobaculum limnaeum</name>
    <dbReference type="NCBI Taxonomy" id="274537"/>
    <lineage>
        <taxon>Bacteria</taxon>
        <taxon>Pseudomonadati</taxon>
        <taxon>Chlorobiota</taxon>
        <taxon>Chlorobiia</taxon>
        <taxon>Chlorobiales</taxon>
        <taxon>Chlorobiaceae</taxon>
        <taxon>Chlorobaculum</taxon>
    </lineage>
</organism>
<name>A0A1D8CWA1_CHLLM</name>
<dbReference type="AlphaFoldDB" id="A0A1D8CWA1"/>
<evidence type="ECO:0000259" key="3">
    <source>
        <dbReference type="Pfam" id="PF14690"/>
    </source>
</evidence>
<dbReference type="EMBL" id="CP017305">
    <property type="protein sequence ID" value="AOS83295.1"/>
    <property type="molecule type" value="Genomic_DNA"/>
</dbReference>
<dbReference type="Pfam" id="PF13542">
    <property type="entry name" value="HTH_Tnp_ISL3"/>
    <property type="match status" value="1"/>
</dbReference>
<dbReference type="InterPro" id="IPR029261">
    <property type="entry name" value="Transposase_Znf"/>
</dbReference>
<dbReference type="KEGG" id="clz:BIU88_03540"/>
<dbReference type="KEGG" id="clz:BIU88_07805"/>
<dbReference type="EMBL" id="CP017305">
    <property type="protein sequence ID" value="AOS82744.1"/>
    <property type="molecule type" value="Genomic_DNA"/>
</dbReference>